<keyword evidence="8 11" id="KW-1133">Transmembrane helix</keyword>
<keyword evidence="6" id="KW-0256">Endoplasmic reticulum</keyword>
<dbReference type="GO" id="GO:0015031">
    <property type="term" value="P:protein transport"/>
    <property type="evidence" value="ECO:0007669"/>
    <property type="project" value="UniProtKB-KW"/>
</dbReference>
<keyword evidence="10 11" id="KW-0472">Membrane</keyword>
<evidence type="ECO:0000313" key="12">
    <source>
        <dbReference type="EMBL" id="PNG55427.1"/>
    </source>
</evidence>
<sequence>MLFAPFLGRWKYSRVEDQLQGGPAFKPPRADVNAPDLYLPLLGLWTYALLVCCCQAAKGKFRPDNMYPLVWSALTAWGVHLLVAKALLRAMA</sequence>
<evidence type="ECO:0000256" key="8">
    <source>
        <dbReference type="ARBA" id="ARBA00022989"/>
    </source>
</evidence>
<dbReference type="GO" id="GO:0030134">
    <property type="term" value="C:COPII-coated ER to Golgi transport vesicle"/>
    <property type="evidence" value="ECO:0007669"/>
    <property type="project" value="TreeGrafter"/>
</dbReference>
<keyword evidence="4" id="KW-0813">Transport</keyword>
<comment type="subcellular location">
    <subcellularLocation>
        <location evidence="1">Endoplasmic reticulum membrane</location>
        <topology evidence="1">Multi-pass membrane protein</topology>
    </subcellularLocation>
    <subcellularLocation>
        <location evidence="2">Golgi apparatus membrane</location>
        <topology evidence="2">Multi-pass membrane protein</topology>
    </subcellularLocation>
</comment>
<proteinExistence type="inferred from homology"/>
<accession>A0A2J7VVV2</accession>
<feature type="transmembrane region" description="Helical" evidence="11">
    <location>
        <begin position="69"/>
        <end position="88"/>
    </location>
</feature>
<evidence type="ECO:0000256" key="6">
    <source>
        <dbReference type="ARBA" id="ARBA00022824"/>
    </source>
</evidence>
<comment type="caution">
    <text evidence="12">The sequence shown here is derived from an EMBL/GenBank/DDBJ whole genome shotgun (WGS) entry which is preliminary data.</text>
</comment>
<keyword evidence="13" id="KW-1185">Reference proteome</keyword>
<reference evidence="12 13" key="1">
    <citation type="journal article" date="2017" name="Mol. Biol. Evol.">
        <title>The 4-celled Tetrabaena socialis nuclear genome reveals the essential components for genetic control of cell number at the origin of multicellularity in the volvocine lineage.</title>
        <authorList>
            <person name="Featherston J."/>
            <person name="Arakaki Y."/>
            <person name="Hanschen E.R."/>
            <person name="Ferris P.J."/>
            <person name="Michod R.E."/>
            <person name="Olson B.J.S.C."/>
            <person name="Nozaki H."/>
            <person name="Durand P.M."/>
        </authorList>
    </citation>
    <scope>NUCLEOTIDE SEQUENCE [LARGE SCALE GENOMIC DNA]</scope>
    <source>
        <strain evidence="12 13">NIES-571</strain>
    </source>
</reference>
<dbReference type="Proteomes" id="UP000236333">
    <property type="component" value="Unassembled WGS sequence"/>
</dbReference>
<dbReference type="GO" id="GO:0000139">
    <property type="term" value="C:Golgi membrane"/>
    <property type="evidence" value="ECO:0007669"/>
    <property type="project" value="UniProtKB-SubCell"/>
</dbReference>
<dbReference type="AlphaFoldDB" id="A0A2J7VVV2"/>
<evidence type="ECO:0000313" key="13">
    <source>
        <dbReference type="Proteomes" id="UP000236333"/>
    </source>
</evidence>
<evidence type="ECO:0000256" key="9">
    <source>
        <dbReference type="ARBA" id="ARBA00023034"/>
    </source>
</evidence>
<dbReference type="Pfam" id="PF03878">
    <property type="entry name" value="YIF1"/>
    <property type="match status" value="1"/>
</dbReference>
<protein>
    <submittedName>
        <fullName evidence="12">Protein transport protein YIF1</fullName>
    </submittedName>
</protein>
<feature type="transmembrane region" description="Helical" evidence="11">
    <location>
        <begin position="37"/>
        <end position="57"/>
    </location>
</feature>
<dbReference type="OrthoDB" id="337750at2759"/>
<name>A0A2J7VVV2_9CHLO</name>
<keyword evidence="7" id="KW-0653">Protein transport</keyword>
<evidence type="ECO:0000256" key="2">
    <source>
        <dbReference type="ARBA" id="ARBA00004653"/>
    </source>
</evidence>
<feature type="non-terminal residue" evidence="12">
    <location>
        <position position="92"/>
    </location>
</feature>
<comment type="similarity">
    <text evidence="3">Belongs to the YIF1 family.</text>
</comment>
<evidence type="ECO:0000256" key="4">
    <source>
        <dbReference type="ARBA" id="ARBA00022448"/>
    </source>
</evidence>
<dbReference type="GO" id="GO:0006888">
    <property type="term" value="P:endoplasmic reticulum to Golgi vesicle-mediated transport"/>
    <property type="evidence" value="ECO:0007669"/>
    <property type="project" value="InterPro"/>
</dbReference>
<dbReference type="PANTHER" id="PTHR14083">
    <property type="entry name" value="YIP1 INTERACTING FACTOR HOMOLOG YIF1 PROTEIN"/>
    <property type="match status" value="1"/>
</dbReference>
<evidence type="ECO:0000256" key="3">
    <source>
        <dbReference type="ARBA" id="ARBA00009727"/>
    </source>
</evidence>
<evidence type="ECO:0000256" key="10">
    <source>
        <dbReference type="ARBA" id="ARBA00023136"/>
    </source>
</evidence>
<evidence type="ECO:0000256" key="1">
    <source>
        <dbReference type="ARBA" id="ARBA00004477"/>
    </source>
</evidence>
<organism evidence="12 13">
    <name type="scientific">Tetrabaena socialis</name>
    <dbReference type="NCBI Taxonomy" id="47790"/>
    <lineage>
        <taxon>Eukaryota</taxon>
        <taxon>Viridiplantae</taxon>
        <taxon>Chlorophyta</taxon>
        <taxon>core chlorophytes</taxon>
        <taxon>Chlorophyceae</taxon>
        <taxon>CS clade</taxon>
        <taxon>Chlamydomonadales</taxon>
        <taxon>Tetrabaenaceae</taxon>
        <taxon>Tetrabaena</taxon>
    </lineage>
</organism>
<evidence type="ECO:0000256" key="7">
    <source>
        <dbReference type="ARBA" id="ARBA00022927"/>
    </source>
</evidence>
<dbReference type="EMBL" id="PGGS01005826">
    <property type="protein sequence ID" value="PNG55427.1"/>
    <property type="molecule type" value="Genomic_DNA"/>
</dbReference>
<dbReference type="GO" id="GO:0005793">
    <property type="term" value="C:endoplasmic reticulum-Golgi intermediate compartment"/>
    <property type="evidence" value="ECO:0007669"/>
    <property type="project" value="TreeGrafter"/>
</dbReference>
<evidence type="ECO:0000256" key="5">
    <source>
        <dbReference type="ARBA" id="ARBA00022692"/>
    </source>
</evidence>
<evidence type="ECO:0000256" key="11">
    <source>
        <dbReference type="SAM" id="Phobius"/>
    </source>
</evidence>
<keyword evidence="9" id="KW-0333">Golgi apparatus</keyword>
<dbReference type="GO" id="GO:0005789">
    <property type="term" value="C:endoplasmic reticulum membrane"/>
    <property type="evidence" value="ECO:0007669"/>
    <property type="project" value="UniProtKB-SubCell"/>
</dbReference>
<dbReference type="InterPro" id="IPR005578">
    <property type="entry name" value="Yif1_fam"/>
</dbReference>
<dbReference type="PANTHER" id="PTHR14083:SF0">
    <property type="entry name" value="YIP1D-INTERACTING FACTOR 1, ISOFORM C"/>
    <property type="match status" value="1"/>
</dbReference>
<keyword evidence="5 11" id="KW-0812">Transmembrane</keyword>
<gene>
    <name evidence="12" type="ORF">TSOC_015503</name>
</gene>